<organism evidence="1 2">
    <name type="scientific">Marinobacterium aestuariivivens</name>
    <dbReference type="NCBI Taxonomy" id="1698799"/>
    <lineage>
        <taxon>Bacteria</taxon>
        <taxon>Pseudomonadati</taxon>
        <taxon>Pseudomonadota</taxon>
        <taxon>Gammaproteobacteria</taxon>
        <taxon>Oceanospirillales</taxon>
        <taxon>Oceanospirillaceae</taxon>
        <taxon>Marinobacterium</taxon>
    </lineage>
</organism>
<evidence type="ECO:0000313" key="2">
    <source>
        <dbReference type="Proteomes" id="UP001596422"/>
    </source>
</evidence>
<dbReference type="Proteomes" id="UP001596422">
    <property type="component" value="Unassembled WGS sequence"/>
</dbReference>
<dbReference type="EMBL" id="JBHSWE010000001">
    <property type="protein sequence ID" value="MFC6672375.1"/>
    <property type="molecule type" value="Genomic_DNA"/>
</dbReference>
<proteinExistence type="predicted"/>
<dbReference type="SUPFAM" id="SSF55729">
    <property type="entry name" value="Acyl-CoA N-acyltransferases (Nat)"/>
    <property type="match status" value="1"/>
</dbReference>
<comment type="caution">
    <text evidence="1">The sequence shown here is derived from an EMBL/GenBank/DDBJ whole genome shotgun (WGS) entry which is preliminary data.</text>
</comment>
<dbReference type="PANTHER" id="PTHR47017">
    <property type="entry name" value="ACYL-COA"/>
    <property type="match status" value="1"/>
</dbReference>
<dbReference type="RefSeq" id="WP_379910818.1">
    <property type="nucleotide sequence ID" value="NZ_JBHSWE010000001.1"/>
</dbReference>
<dbReference type="InterPro" id="IPR007434">
    <property type="entry name" value="FemAB-like"/>
</dbReference>
<keyword evidence="2" id="KW-1185">Reference proteome</keyword>
<dbReference type="Gene3D" id="3.40.630.30">
    <property type="match status" value="1"/>
</dbReference>
<dbReference type="PANTHER" id="PTHR47017:SF1">
    <property type="entry name" value="ACYL-COA"/>
    <property type="match status" value="1"/>
</dbReference>
<protein>
    <submittedName>
        <fullName evidence="1">GNAT family N-acetyltransferase</fullName>
    </submittedName>
</protein>
<evidence type="ECO:0000313" key="1">
    <source>
        <dbReference type="EMBL" id="MFC6672375.1"/>
    </source>
</evidence>
<gene>
    <name evidence="1" type="ORF">ACFQDL_21605</name>
</gene>
<dbReference type="InterPro" id="IPR016181">
    <property type="entry name" value="Acyl_CoA_acyltransferase"/>
</dbReference>
<sequence>MLELRIHNALAEIDPAVWNRLCGTDYPFLRYDFLEALESSGSVTPDTGWQPLHLIAFRHSEAVAAMPLYLKSHSWGEYVFDWSWADAYQRHGLDYYPKLLTAIPFTPASGPRIGSREAPERHVDAMLDAVQQLAERFGASSWHGLFVEPATRDALQHRHLCMRLGTQYHWFNDGYRSFDHFLEQLASRKRKNIRRERQKVAEQQIRMKRIEGPHISEQQLAEFYDFYQSTYLKRGRRGYLTLAFFQTLLARMPEQLLLVIAEREGRAVAGALSLKSASTLYGRYWGCREDHDSLHFETCYYQGIEYCIENGLTRFDPGAQGEHKIQRGFRPIETWSGHWIRHPGFADAIRRAVDEEQQLMREQIEAMQDWLPFRRS</sequence>
<name>A0ABW2A4M5_9GAMM</name>
<reference evidence="2" key="1">
    <citation type="journal article" date="2019" name="Int. J. Syst. Evol. Microbiol.">
        <title>The Global Catalogue of Microorganisms (GCM) 10K type strain sequencing project: providing services to taxonomists for standard genome sequencing and annotation.</title>
        <authorList>
            <consortium name="The Broad Institute Genomics Platform"/>
            <consortium name="The Broad Institute Genome Sequencing Center for Infectious Disease"/>
            <person name="Wu L."/>
            <person name="Ma J."/>
        </authorList>
    </citation>
    <scope>NUCLEOTIDE SEQUENCE [LARGE SCALE GENOMIC DNA]</scope>
    <source>
        <strain evidence="2">NBRC 111756</strain>
    </source>
</reference>
<dbReference type="Pfam" id="PF04339">
    <property type="entry name" value="FemAB_like"/>
    <property type="match status" value="1"/>
</dbReference>
<accession>A0ABW2A4M5</accession>